<gene>
    <name evidence="4" type="ORF">BHM03_00046197</name>
</gene>
<feature type="region of interest" description="Disordered" evidence="1">
    <location>
        <begin position="224"/>
        <end position="245"/>
    </location>
</feature>
<sequence length="323" mass="36709">MSFIFLGFCLFVSFFLFQAAFLFKEAGEREAPDAFGEKPVIPKDGFPISVDKLTTLTREHDFVRLQEYGGASQGIITKVLNFVVYCLIPAVVIGLRGYRYTDRPLSSSISVLISTEAYRSTRFIISCHTSVLSSARYDTIQVYQAVCLSDGLSEGWYDGGSIAFAVILVVLVTDMFFVSVIGVWSRVFRIYGVKVFHTDLYSPYQVVHTVHQVDFGRWRSIEGEKGKKKKKRKRRKKKKRRRRIPRVVLARTPSSPASHRPLPGDFPKNRSSAIDFGRRWPIEEEIDCRRLIEVHKDQRAPFLLSGCKVADGFGTMLVSILIC</sequence>
<dbReference type="AlphaFoldDB" id="A0A445ML12"/>
<keyword evidence="2" id="KW-1133">Transmembrane helix</keyword>
<feature type="signal peptide" evidence="3">
    <location>
        <begin position="1"/>
        <end position="19"/>
    </location>
</feature>
<feature type="compositionally biased region" description="Basic residues" evidence="1">
    <location>
        <begin position="226"/>
        <end position="245"/>
    </location>
</feature>
<feature type="chain" id="PRO_5019455140" evidence="3">
    <location>
        <begin position="20"/>
        <end position="323"/>
    </location>
</feature>
<reference evidence="4" key="1">
    <citation type="journal article" date="2018" name="Data Brief">
        <title>Genome sequence data from 17 accessions of Ensete ventricosum, a staple food crop for millions in Ethiopia.</title>
        <authorList>
            <person name="Yemataw Z."/>
            <person name="Muzemil S."/>
            <person name="Ambachew D."/>
            <person name="Tripathi L."/>
            <person name="Tesfaye K."/>
            <person name="Chala A."/>
            <person name="Farbos A."/>
            <person name="O'Neill P."/>
            <person name="Moore K."/>
            <person name="Grant M."/>
            <person name="Studholme D.J."/>
        </authorList>
    </citation>
    <scope>NUCLEOTIDE SEQUENCE [LARGE SCALE GENOMIC DNA]</scope>
    <source>
        <tissue evidence="4">Leaf</tissue>
    </source>
</reference>
<keyword evidence="2" id="KW-0812">Transmembrane</keyword>
<accession>A0A445ML12</accession>
<proteinExistence type="predicted"/>
<evidence type="ECO:0000256" key="1">
    <source>
        <dbReference type="SAM" id="MobiDB-lite"/>
    </source>
</evidence>
<protein>
    <submittedName>
        <fullName evidence="4">Uncharacterized protein</fullName>
    </submittedName>
</protein>
<name>A0A445ML12_ENSVE</name>
<evidence type="ECO:0000256" key="2">
    <source>
        <dbReference type="SAM" id="Phobius"/>
    </source>
</evidence>
<dbReference type="Proteomes" id="UP000290560">
    <property type="component" value="Unassembled WGS sequence"/>
</dbReference>
<keyword evidence="3" id="KW-0732">Signal</keyword>
<evidence type="ECO:0000313" key="4">
    <source>
        <dbReference type="EMBL" id="RZR74916.1"/>
    </source>
</evidence>
<evidence type="ECO:0000256" key="3">
    <source>
        <dbReference type="SAM" id="SignalP"/>
    </source>
</evidence>
<feature type="transmembrane region" description="Helical" evidence="2">
    <location>
        <begin position="162"/>
        <end position="184"/>
    </location>
</feature>
<organism evidence="4">
    <name type="scientific">Ensete ventricosum</name>
    <name type="common">Abyssinian banana</name>
    <name type="synonym">Musa ensete</name>
    <dbReference type="NCBI Taxonomy" id="4639"/>
    <lineage>
        <taxon>Eukaryota</taxon>
        <taxon>Viridiplantae</taxon>
        <taxon>Streptophyta</taxon>
        <taxon>Embryophyta</taxon>
        <taxon>Tracheophyta</taxon>
        <taxon>Spermatophyta</taxon>
        <taxon>Magnoliopsida</taxon>
        <taxon>Liliopsida</taxon>
        <taxon>Zingiberales</taxon>
        <taxon>Musaceae</taxon>
        <taxon>Ensete</taxon>
    </lineage>
</organism>
<dbReference type="EMBL" id="KV876457">
    <property type="protein sequence ID" value="RZR74916.1"/>
    <property type="molecule type" value="Genomic_DNA"/>
</dbReference>
<keyword evidence="2" id="KW-0472">Membrane</keyword>